<name>A0A151RRG0_CAJCA</name>
<dbReference type="EMBL" id="KQ483601">
    <property type="protein sequence ID" value="KYP45131.1"/>
    <property type="molecule type" value="Genomic_DNA"/>
</dbReference>
<evidence type="ECO:0000313" key="1">
    <source>
        <dbReference type="EMBL" id="KYP45131.1"/>
    </source>
</evidence>
<proteinExistence type="predicted"/>
<reference evidence="1" key="1">
    <citation type="journal article" date="2012" name="Nat. Biotechnol.">
        <title>Draft genome sequence of pigeonpea (Cajanus cajan), an orphan legume crop of resource-poor farmers.</title>
        <authorList>
            <person name="Varshney R.K."/>
            <person name="Chen W."/>
            <person name="Li Y."/>
            <person name="Bharti A.K."/>
            <person name="Saxena R.K."/>
            <person name="Schlueter J.A."/>
            <person name="Donoghue M.T."/>
            <person name="Azam S."/>
            <person name="Fan G."/>
            <person name="Whaley A.M."/>
            <person name="Farmer A.D."/>
            <person name="Sheridan J."/>
            <person name="Iwata A."/>
            <person name="Tuteja R."/>
            <person name="Penmetsa R.V."/>
            <person name="Wu W."/>
            <person name="Upadhyaya H.D."/>
            <person name="Yang S.P."/>
            <person name="Shah T."/>
            <person name="Saxena K.B."/>
            <person name="Michael T."/>
            <person name="McCombie W.R."/>
            <person name="Yang B."/>
            <person name="Zhang G."/>
            <person name="Yang H."/>
            <person name="Wang J."/>
            <person name="Spillane C."/>
            <person name="Cook D.R."/>
            <person name="May G.D."/>
            <person name="Xu X."/>
            <person name="Jackson S.A."/>
        </authorList>
    </citation>
    <scope>NUCLEOTIDE SEQUENCE [LARGE SCALE GENOMIC DNA]</scope>
</reference>
<gene>
    <name evidence="1" type="ORF">KK1_033334</name>
</gene>
<dbReference type="Proteomes" id="UP000075243">
    <property type="component" value="Unassembled WGS sequence"/>
</dbReference>
<dbReference type="Gramene" id="C.cajan_30696.t">
    <property type="protein sequence ID" value="C.cajan_30696.t.cds1"/>
    <property type="gene ID" value="C.cajan_30696"/>
</dbReference>
<keyword evidence="2" id="KW-1185">Reference proteome</keyword>
<organism evidence="1 2">
    <name type="scientific">Cajanus cajan</name>
    <name type="common">Pigeon pea</name>
    <name type="synonym">Cajanus indicus</name>
    <dbReference type="NCBI Taxonomy" id="3821"/>
    <lineage>
        <taxon>Eukaryota</taxon>
        <taxon>Viridiplantae</taxon>
        <taxon>Streptophyta</taxon>
        <taxon>Embryophyta</taxon>
        <taxon>Tracheophyta</taxon>
        <taxon>Spermatophyta</taxon>
        <taxon>Magnoliopsida</taxon>
        <taxon>eudicotyledons</taxon>
        <taxon>Gunneridae</taxon>
        <taxon>Pentapetalae</taxon>
        <taxon>rosids</taxon>
        <taxon>fabids</taxon>
        <taxon>Fabales</taxon>
        <taxon>Fabaceae</taxon>
        <taxon>Papilionoideae</taxon>
        <taxon>50 kb inversion clade</taxon>
        <taxon>NPAAA clade</taxon>
        <taxon>indigoferoid/millettioid clade</taxon>
        <taxon>Phaseoleae</taxon>
        <taxon>Cajanus</taxon>
    </lineage>
</organism>
<sequence length="50" mass="5962">RKQEENDLEVKMVENVIPQVSKFKYVGLILQNYKEIYEDVTHNVPVGWLK</sequence>
<evidence type="ECO:0000313" key="2">
    <source>
        <dbReference type="Proteomes" id="UP000075243"/>
    </source>
</evidence>
<accession>A0A151RRG0</accession>
<feature type="non-terminal residue" evidence="1">
    <location>
        <position position="1"/>
    </location>
</feature>
<dbReference type="AlphaFoldDB" id="A0A151RRG0"/>
<protein>
    <submittedName>
        <fullName evidence="1">Uncharacterized protein</fullName>
    </submittedName>
</protein>